<evidence type="ECO:0000313" key="8">
    <source>
        <dbReference type="EMBL" id="QSB45636.1"/>
    </source>
</evidence>
<keyword evidence="2 7" id="KW-0540">Nuclease</keyword>
<keyword evidence="9" id="KW-1185">Reference proteome</keyword>
<dbReference type="Proteomes" id="UP000663637">
    <property type="component" value="Chromosome"/>
</dbReference>
<name>A0ABX7KBI8_9SPHN</name>
<evidence type="ECO:0000256" key="3">
    <source>
        <dbReference type="ARBA" id="ARBA00022723"/>
    </source>
</evidence>
<sequence>MDAIVEVEDWPDADWEGLVMRVAQAAAQVEPALANPRLQASVLFTSDAEVHTLNREWRERDRPTNVLSFPMLEREDLVHLDPDGPPELLGDIALAHETCAREAAEKGVSLADHAAHLVVHGLLHLAGHDHVDSDAQAEAMEALETKALAFIGLGNPYDEADQ</sequence>
<proteinExistence type="inferred from homology"/>
<evidence type="ECO:0000256" key="6">
    <source>
        <dbReference type="ARBA" id="ARBA00022833"/>
    </source>
</evidence>
<dbReference type="RefSeq" id="WP_205444776.1">
    <property type="nucleotide sequence ID" value="NZ_CP061510.1"/>
</dbReference>
<evidence type="ECO:0000313" key="9">
    <source>
        <dbReference type="Proteomes" id="UP000663637"/>
    </source>
</evidence>
<dbReference type="InterPro" id="IPR020549">
    <property type="entry name" value="YbeY_CS"/>
</dbReference>
<keyword evidence="7" id="KW-0963">Cytoplasm</keyword>
<accession>A0ABX7KBI8</accession>
<keyword evidence="7" id="KW-0698">rRNA processing</keyword>
<comment type="cofactor">
    <cofactor evidence="7">
        <name>Zn(2+)</name>
        <dbReference type="ChEBI" id="CHEBI:29105"/>
    </cofactor>
    <text evidence="7">Binds 1 zinc ion.</text>
</comment>
<evidence type="ECO:0000256" key="7">
    <source>
        <dbReference type="HAMAP-Rule" id="MF_00009"/>
    </source>
</evidence>
<dbReference type="NCBIfam" id="TIGR00043">
    <property type="entry name" value="rRNA maturation RNase YbeY"/>
    <property type="match status" value="1"/>
</dbReference>
<evidence type="ECO:0000256" key="2">
    <source>
        <dbReference type="ARBA" id="ARBA00022722"/>
    </source>
</evidence>
<feature type="binding site" evidence="7">
    <location>
        <position position="120"/>
    </location>
    <ligand>
        <name>Zn(2+)</name>
        <dbReference type="ChEBI" id="CHEBI:29105"/>
        <note>catalytic</note>
    </ligand>
</feature>
<dbReference type="InterPro" id="IPR002036">
    <property type="entry name" value="YbeY"/>
</dbReference>
<dbReference type="SUPFAM" id="SSF55486">
    <property type="entry name" value="Metalloproteases ('zincins'), catalytic domain"/>
    <property type="match status" value="1"/>
</dbReference>
<dbReference type="EMBL" id="CP061510">
    <property type="protein sequence ID" value="QSB45636.1"/>
    <property type="molecule type" value="Genomic_DNA"/>
</dbReference>
<evidence type="ECO:0000256" key="4">
    <source>
        <dbReference type="ARBA" id="ARBA00022759"/>
    </source>
</evidence>
<dbReference type="Gene3D" id="3.40.390.30">
    <property type="entry name" value="Metalloproteases ('zincins'), catalytic domain"/>
    <property type="match status" value="1"/>
</dbReference>
<dbReference type="PANTHER" id="PTHR46986">
    <property type="entry name" value="ENDORIBONUCLEASE YBEY, CHLOROPLASTIC"/>
    <property type="match status" value="1"/>
</dbReference>
<keyword evidence="5 7" id="KW-0378">Hydrolase</keyword>
<comment type="similarity">
    <text evidence="1 7">Belongs to the endoribonuclease YbeY family.</text>
</comment>
<dbReference type="Pfam" id="PF02130">
    <property type="entry name" value="YbeY"/>
    <property type="match status" value="1"/>
</dbReference>
<protein>
    <recommendedName>
        <fullName evidence="7">Endoribonuclease YbeY</fullName>
        <ecNumber evidence="7">3.1.-.-</ecNumber>
    </recommendedName>
</protein>
<evidence type="ECO:0000256" key="1">
    <source>
        <dbReference type="ARBA" id="ARBA00010875"/>
    </source>
</evidence>
<comment type="function">
    <text evidence="7">Single strand-specific metallo-endoribonuclease involved in late-stage 70S ribosome quality control and in maturation of the 3' terminus of the 16S rRNA.</text>
</comment>
<keyword evidence="7" id="KW-0690">Ribosome biogenesis</keyword>
<keyword evidence="4 7" id="KW-0255">Endonuclease</keyword>
<feature type="binding site" evidence="7">
    <location>
        <position position="124"/>
    </location>
    <ligand>
        <name>Zn(2+)</name>
        <dbReference type="ChEBI" id="CHEBI:29105"/>
        <note>catalytic</note>
    </ligand>
</feature>
<gene>
    <name evidence="7 8" type="primary">ybeY</name>
    <name evidence="8" type="ORF">IDJ81_05900</name>
</gene>
<feature type="binding site" evidence="7">
    <location>
        <position position="130"/>
    </location>
    <ligand>
        <name>Zn(2+)</name>
        <dbReference type="ChEBI" id="CHEBI:29105"/>
        <note>catalytic</note>
    </ligand>
</feature>
<organism evidence="8 9">
    <name type="scientific">Tsuneonella flava</name>
    <dbReference type="NCBI Taxonomy" id="2055955"/>
    <lineage>
        <taxon>Bacteria</taxon>
        <taxon>Pseudomonadati</taxon>
        <taxon>Pseudomonadota</taxon>
        <taxon>Alphaproteobacteria</taxon>
        <taxon>Sphingomonadales</taxon>
        <taxon>Erythrobacteraceae</taxon>
        <taxon>Tsuneonella</taxon>
    </lineage>
</organism>
<keyword evidence="6 7" id="KW-0862">Zinc</keyword>
<dbReference type="PANTHER" id="PTHR46986:SF1">
    <property type="entry name" value="ENDORIBONUCLEASE YBEY, CHLOROPLASTIC"/>
    <property type="match status" value="1"/>
</dbReference>
<keyword evidence="3 7" id="KW-0479">Metal-binding</keyword>
<dbReference type="HAMAP" id="MF_00009">
    <property type="entry name" value="Endoribonucl_YbeY"/>
    <property type="match status" value="1"/>
</dbReference>
<evidence type="ECO:0000256" key="5">
    <source>
        <dbReference type="ARBA" id="ARBA00022801"/>
    </source>
</evidence>
<reference evidence="8 9" key="1">
    <citation type="submission" date="2020-09" db="EMBL/GenBank/DDBJ databases">
        <title>Complete genome sequence of altererythrobacter flavus SS-21NJ, isolated from Dongying oil sludge in Shandong province.</title>
        <authorList>
            <person name="Sun S."/>
            <person name="Zhang Z."/>
        </authorList>
    </citation>
    <scope>NUCLEOTIDE SEQUENCE [LARGE SCALE GENOMIC DNA]</scope>
    <source>
        <strain evidence="8 9">SS-21NJ</strain>
    </source>
</reference>
<dbReference type="InterPro" id="IPR023091">
    <property type="entry name" value="MetalPrtase_cat_dom_sf_prd"/>
</dbReference>
<dbReference type="EC" id="3.1.-.-" evidence="7"/>
<comment type="subcellular location">
    <subcellularLocation>
        <location evidence="7">Cytoplasm</location>
    </subcellularLocation>
</comment>
<dbReference type="PROSITE" id="PS01306">
    <property type="entry name" value="UPF0054"/>
    <property type="match status" value="1"/>
</dbReference>